<dbReference type="HOGENOM" id="CLU_572881_0_0_1"/>
<reference evidence="2" key="3">
    <citation type="submission" date="2023-03" db="UniProtKB">
        <authorList>
            <consortium name="EnsemblPlants"/>
        </authorList>
    </citation>
    <scope>IDENTIFICATION</scope>
    <source>
        <strain evidence="2">cv. Chiifu-401-42</strain>
    </source>
</reference>
<dbReference type="AlphaFoldDB" id="M4FCW0"/>
<evidence type="ECO:0000313" key="2">
    <source>
        <dbReference type="EnsemblPlants" id="Bra038930.1-P"/>
    </source>
</evidence>
<keyword evidence="3" id="KW-1185">Reference proteome</keyword>
<dbReference type="EnsemblPlants" id="Bra038930.1">
    <property type="protein sequence ID" value="Bra038930.1-P"/>
    <property type="gene ID" value="Bra038930"/>
</dbReference>
<dbReference type="InParanoid" id="M4FCW0"/>
<dbReference type="Gramene" id="Bra038930.1">
    <property type="protein sequence ID" value="Bra038930.1-P"/>
    <property type="gene ID" value="Bra038930"/>
</dbReference>
<dbReference type="Proteomes" id="UP000011750">
    <property type="component" value="Unassembled WGS sequence"/>
</dbReference>
<sequence length="477" mass="52179">MPKSPITIKAIEAQKPNSTGPIITPARRSHLKGEKKEGGSPATVTDGDGLPAVTADDGDTEGGAWRQRWRSGGDEAVVRRRRTVVWRRRTVVRRRRTAVKAAETISGGGAWNSRVHRGETSEGSSGFVRTPIAAWSVVMASSRREERDAAVDGDDELDNVLACGGSGEDSWWLHGVSYLSFSHSLYFSLLLLSNFSFYYFLGAGGDTNVEEGDYDKEAEKNAKKLKKVRTEESATVTDGVVSELINVLVQAAVAVDKEGFEPRKCAPTSSVEEGGIDEETEGEEGSTGGSDEESNDCETNGSDEENEGETDGSDEENEGVADGSNEDNFRWEQKDEYGVYRDESGYARSVAGEMIPVTKDNIKKILERATLFEESHVCLPEHTTSFTPTKLAPEIYTKDEINEMVTGICGAQERLGDELKTLVDDTYQPLDRGYNDLFRSMPGMRTEIESMQPSIEKEATTPPSIDTNKATSIDVKP</sequence>
<feature type="region of interest" description="Disordered" evidence="1">
    <location>
        <begin position="13"/>
        <end position="63"/>
    </location>
</feature>
<organism evidence="2 3">
    <name type="scientific">Brassica campestris</name>
    <name type="common">Field mustard</name>
    <dbReference type="NCBI Taxonomy" id="3711"/>
    <lineage>
        <taxon>Eukaryota</taxon>
        <taxon>Viridiplantae</taxon>
        <taxon>Streptophyta</taxon>
        <taxon>Embryophyta</taxon>
        <taxon>Tracheophyta</taxon>
        <taxon>Spermatophyta</taxon>
        <taxon>Magnoliopsida</taxon>
        <taxon>eudicotyledons</taxon>
        <taxon>Gunneridae</taxon>
        <taxon>Pentapetalae</taxon>
        <taxon>rosids</taxon>
        <taxon>malvids</taxon>
        <taxon>Brassicales</taxon>
        <taxon>Brassicaceae</taxon>
        <taxon>Brassiceae</taxon>
        <taxon>Brassica</taxon>
    </lineage>
</organism>
<feature type="region of interest" description="Disordered" evidence="1">
    <location>
        <begin position="451"/>
        <end position="477"/>
    </location>
</feature>
<reference evidence="3" key="1">
    <citation type="journal article" date="2011" name="Nat. Genet.">
        <title>The genome of the mesopolyploid crop species Brassica rapa.</title>
        <authorList>
            <consortium name="Brassica rapa Genome Sequencing Project Consortium"/>
            <person name="Wang X."/>
            <person name="Wang H."/>
            <person name="Wang J."/>
            <person name="Sun R."/>
            <person name="Wu J."/>
            <person name="Liu S."/>
            <person name="Bai Y."/>
            <person name="Mun J.H."/>
            <person name="Bancroft I."/>
            <person name="Cheng F."/>
            <person name="Huang S."/>
            <person name="Li X."/>
            <person name="Hua W."/>
            <person name="Wang J."/>
            <person name="Wang X."/>
            <person name="Freeling M."/>
            <person name="Pires J.C."/>
            <person name="Paterson A.H."/>
            <person name="Chalhoub B."/>
            <person name="Wang B."/>
            <person name="Hayward A."/>
            <person name="Sharpe A.G."/>
            <person name="Park B.S."/>
            <person name="Weisshaar B."/>
            <person name="Liu B."/>
            <person name="Li B."/>
            <person name="Liu B."/>
            <person name="Tong C."/>
            <person name="Song C."/>
            <person name="Duran C."/>
            <person name="Peng C."/>
            <person name="Geng C."/>
            <person name="Koh C."/>
            <person name="Lin C."/>
            <person name="Edwards D."/>
            <person name="Mu D."/>
            <person name="Shen D."/>
            <person name="Soumpourou E."/>
            <person name="Li F."/>
            <person name="Fraser F."/>
            <person name="Conant G."/>
            <person name="Lassalle G."/>
            <person name="King G.J."/>
            <person name="Bonnema G."/>
            <person name="Tang H."/>
            <person name="Wang H."/>
            <person name="Belcram H."/>
            <person name="Zhou H."/>
            <person name="Hirakawa H."/>
            <person name="Abe H."/>
            <person name="Guo H."/>
            <person name="Wang H."/>
            <person name="Jin H."/>
            <person name="Parkin I.A."/>
            <person name="Batley J."/>
            <person name="Kim J.S."/>
            <person name="Just J."/>
            <person name="Li J."/>
            <person name="Xu J."/>
            <person name="Deng J."/>
            <person name="Kim J.A."/>
            <person name="Li J."/>
            <person name="Yu J."/>
            <person name="Meng J."/>
            <person name="Wang J."/>
            <person name="Min J."/>
            <person name="Poulain J."/>
            <person name="Wang J."/>
            <person name="Hatakeyama K."/>
            <person name="Wu K."/>
            <person name="Wang L."/>
            <person name="Fang L."/>
            <person name="Trick M."/>
            <person name="Links M.G."/>
            <person name="Zhao M."/>
            <person name="Jin M."/>
            <person name="Ramchiary N."/>
            <person name="Drou N."/>
            <person name="Berkman P.J."/>
            <person name="Cai Q."/>
            <person name="Huang Q."/>
            <person name="Li R."/>
            <person name="Tabata S."/>
            <person name="Cheng S."/>
            <person name="Zhang S."/>
            <person name="Zhang S."/>
            <person name="Huang S."/>
            <person name="Sato S."/>
            <person name="Sun S."/>
            <person name="Kwon S.J."/>
            <person name="Choi S.R."/>
            <person name="Lee T.H."/>
            <person name="Fan W."/>
            <person name="Zhao X."/>
            <person name="Tan X."/>
            <person name="Xu X."/>
            <person name="Wang Y."/>
            <person name="Qiu Y."/>
            <person name="Yin Y."/>
            <person name="Li Y."/>
            <person name="Du Y."/>
            <person name="Liao Y."/>
            <person name="Lim Y."/>
            <person name="Narusaka Y."/>
            <person name="Wang Y."/>
            <person name="Wang Z."/>
            <person name="Li Z."/>
            <person name="Wang Z."/>
            <person name="Xiong Z."/>
            <person name="Zhang Z."/>
        </authorList>
    </citation>
    <scope>NUCLEOTIDE SEQUENCE [LARGE SCALE GENOMIC DNA]</scope>
    <source>
        <strain evidence="3">cv. Chiifu-401-42</strain>
    </source>
</reference>
<reference evidence="3" key="2">
    <citation type="journal article" date="2018" name="Hortic Res">
        <title>Improved Brassica rapa reference genome by single-molecule sequencing and chromosome conformation capture technologies.</title>
        <authorList>
            <person name="Zhang L."/>
            <person name="Cai X."/>
            <person name="Wu J."/>
            <person name="Liu M."/>
            <person name="Grob S."/>
            <person name="Cheng F."/>
            <person name="Liang J."/>
            <person name="Cai C."/>
            <person name="Liu Z."/>
            <person name="Liu B."/>
            <person name="Wang F."/>
            <person name="Li S."/>
            <person name="Liu F."/>
            <person name="Li X."/>
            <person name="Cheng L."/>
            <person name="Yang W."/>
            <person name="Li M.H."/>
            <person name="Grossniklaus U."/>
            <person name="Zheng H."/>
            <person name="Wang X."/>
        </authorList>
    </citation>
    <scope>NUCLEOTIDE SEQUENCE [LARGE SCALE GENOMIC DNA]</scope>
    <source>
        <strain evidence="3">cv. Chiifu-401-42</strain>
    </source>
</reference>
<protein>
    <submittedName>
        <fullName evidence="2">Uncharacterized protein</fullName>
    </submittedName>
</protein>
<accession>M4FCW0</accession>
<feature type="compositionally biased region" description="Polar residues" evidence="1">
    <location>
        <begin position="461"/>
        <end position="471"/>
    </location>
</feature>
<name>M4FCW0_BRACM</name>
<evidence type="ECO:0000256" key="1">
    <source>
        <dbReference type="SAM" id="MobiDB-lite"/>
    </source>
</evidence>
<proteinExistence type="predicted"/>
<feature type="compositionally biased region" description="Acidic residues" evidence="1">
    <location>
        <begin position="274"/>
        <end position="319"/>
    </location>
</feature>
<evidence type="ECO:0000313" key="3">
    <source>
        <dbReference type="Proteomes" id="UP000011750"/>
    </source>
</evidence>
<feature type="region of interest" description="Disordered" evidence="1">
    <location>
        <begin position="263"/>
        <end position="333"/>
    </location>
</feature>